<gene>
    <name evidence="1" type="ORF">AP3564_01795</name>
</gene>
<dbReference type="InterPro" id="IPR010310">
    <property type="entry name" value="T7SS_ESAT-6-like"/>
</dbReference>
<organism evidence="1 2">
    <name type="scientific">Aeribacillus pallidus</name>
    <dbReference type="NCBI Taxonomy" id="33936"/>
    <lineage>
        <taxon>Bacteria</taxon>
        <taxon>Bacillati</taxon>
        <taxon>Bacillota</taxon>
        <taxon>Bacilli</taxon>
        <taxon>Bacillales</taxon>
        <taxon>Bacillaceae</taxon>
        <taxon>Aeribacillus</taxon>
    </lineage>
</organism>
<dbReference type="KEGG" id="apak:AP3564_01795"/>
<dbReference type="Pfam" id="PF06013">
    <property type="entry name" value="WXG100"/>
    <property type="match status" value="1"/>
</dbReference>
<proteinExistence type="predicted"/>
<accession>A0A163ZIK1</accession>
<dbReference type="Proteomes" id="UP000214606">
    <property type="component" value="Chromosome"/>
</dbReference>
<evidence type="ECO:0000313" key="1">
    <source>
        <dbReference type="EMBL" id="ASS89169.1"/>
    </source>
</evidence>
<dbReference type="InterPro" id="IPR036689">
    <property type="entry name" value="ESAT-6-like_sf"/>
</dbReference>
<sequence length="99" mass="11202">MGSVKINGAKVNEAKETAKALEESIRNTKNTCSQLISYIHSAGWSGKSRDAFLTYLEIIHKYHQEMEKAAAKQTKALNNLESYFHDFLNDPSVKEVRNL</sequence>
<evidence type="ECO:0000313" key="2">
    <source>
        <dbReference type="Proteomes" id="UP000214606"/>
    </source>
</evidence>
<dbReference type="SUPFAM" id="SSF140453">
    <property type="entry name" value="EsxAB dimer-like"/>
    <property type="match status" value="1"/>
</dbReference>
<name>A0A163ZIK1_9BACI</name>
<dbReference type="GeneID" id="301127442"/>
<dbReference type="Gene3D" id="1.10.287.1060">
    <property type="entry name" value="ESAT-6-like"/>
    <property type="match status" value="1"/>
</dbReference>
<dbReference type="RefSeq" id="WP_066249517.1">
    <property type="nucleotide sequence ID" value="NZ_CP017703.1"/>
</dbReference>
<accession>A0A223E1R9</accession>
<dbReference type="AlphaFoldDB" id="A0A163ZIK1"/>
<dbReference type="EMBL" id="CP017703">
    <property type="protein sequence ID" value="ASS89169.1"/>
    <property type="molecule type" value="Genomic_DNA"/>
</dbReference>
<protein>
    <submittedName>
        <fullName evidence="1">Uncharacterized protein</fullName>
    </submittedName>
</protein>
<reference evidence="1 2" key="1">
    <citation type="submission" date="2016-10" db="EMBL/GenBank/DDBJ databases">
        <title>The whole genome sequencing and assembly of Aeribacillus pallidus KCTC3564 strain.</title>
        <authorList>
            <person name="Lee Y.-J."/>
            <person name="Park M.-K."/>
            <person name="Yi H."/>
            <person name="Bahn Y.-S."/>
            <person name="Kim J.F."/>
            <person name="Lee D.-W."/>
        </authorList>
    </citation>
    <scope>NUCLEOTIDE SEQUENCE [LARGE SCALE GENOMIC DNA]</scope>
    <source>
        <strain evidence="1 2">KCTC3564</strain>
    </source>
</reference>